<gene>
    <name evidence="1" type="ORF">D3226_08665</name>
</gene>
<dbReference type="InterPro" id="IPR011989">
    <property type="entry name" value="ARM-like"/>
</dbReference>
<proteinExistence type="predicted"/>
<dbReference type="Pfam" id="PF13646">
    <property type="entry name" value="HEAT_2"/>
    <property type="match status" value="1"/>
</dbReference>
<protein>
    <submittedName>
        <fullName evidence="1">HEAT repeat domain-containing protein</fullName>
    </submittedName>
</protein>
<reference evidence="1 2" key="1">
    <citation type="submission" date="2018-09" db="EMBL/GenBank/DDBJ databases">
        <title>Comparative genomics of Leucobacter spp.</title>
        <authorList>
            <person name="Reis A.C."/>
            <person name="Kolvenbach B.A."/>
            <person name="Corvini P.F.X."/>
            <person name="Nunes O.C."/>
        </authorList>
    </citation>
    <scope>NUCLEOTIDE SEQUENCE [LARGE SCALE GENOMIC DNA]</scope>
    <source>
        <strain evidence="1 2">L-1</strain>
    </source>
</reference>
<dbReference type="Proteomes" id="UP001646141">
    <property type="component" value="Unassembled WGS sequence"/>
</dbReference>
<dbReference type="Gene3D" id="1.25.10.10">
    <property type="entry name" value="Leucine-rich Repeat Variant"/>
    <property type="match status" value="2"/>
</dbReference>
<accession>A0ABS1SPC0</accession>
<evidence type="ECO:0000313" key="1">
    <source>
        <dbReference type="EMBL" id="MBL3690030.1"/>
    </source>
</evidence>
<dbReference type="SUPFAM" id="SSF48371">
    <property type="entry name" value="ARM repeat"/>
    <property type="match status" value="1"/>
</dbReference>
<comment type="caution">
    <text evidence="1">The sequence shown here is derived from an EMBL/GenBank/DDBJ whole genome shotgun (WGS) entry which is preliminary data.</text>
</comment>
<keyword evidence="2" id="KW-1185">Reference proteome</keyword>
<evidence type="ECO:0000313" key="2">
    <source>
        <dbReference type="Proteomes" id="UP001646141"/>
    </source>
</evidence>
<sequence length="207" mass="21904">MNQNPEPVASASSRARALAHGDAQVRLNATLAAGTTPVPVELPILVARCAVEDDFQVREMLTWAIVRHPAADALPLITAELDSSTPQARSQALHTLSKIGDPASWSHITAAHLHDPDDEVARAAWRTSVQLAPPGAERALADALAGELGRGDIDVQRSLARAFVALGEDADPVLDAATRSSDPAVRSHAVATQRIVHDPESTFYLDG</sequence>
<organism evidence="1 2">
    <name type="scientific">Leucobacter chromiireducens subsp. chromiireducens</name>
    <dbReference type="NCBI Taxonomy" id="660067"/>
    <lineage>
        <taxon>Bacteria</taxon>
        <taxon>Bacillati</taxon>
        <taxon>Actinomycetota</taxon>
        <taxon>Actinomycetes</taxon>
        <taxon>Micrococcales</taxon>
        <taxon>Microbacteriaceae</taxon>
        <taxon>Leucobacter</taxon>
    </lineage>
</organism>
<dbReference type="EMBL" id="QYAD01000002">
    <property type="protein sequence ID" value="MBL3690030.1"/>
    <property type="molecule type" value="Genomic_DNA"/>
</dbReference>
<dbReference type="InterPro" id="IPR016024">
    <property type="entry name" value="ARM-type_fold"/>
</dbReference>
<dbReference type="RefSeq" id="WP_202382114.1">
    <property type="nucleotide sequence ID" value="NZ_BAAAMA010000002.1"/>
</dbReference>
<name>A0ABS1SPC0_9MICO</name>